<evidence type="ECO:0000256" key="1">
    <source>
        <dbReference type="SAM" id="MobiDB-lite"/>
    </source>
</evidence>
<feature type="transmembrane region" description="Helical" evidence="2">
    <location>
        <begin position="58"/>
        <end position="80"/>
    </location>
</feature>
<feature type="transmembrane region" description="Helical" evidence="2">
    <location>
        <begin position="92"/>
        <end position="111"/>
    </location>
</feature>
<feature type="transmembrane region" description="Helical" evidence="2">
    <location>
        <begin position="424"/>
        <end position="442"/>
    </location>
</feature>
<evidence type="ECO:0000256" key="2">
    <source>
        <dbReference type="SAM" id="Phobius"/>
    </source>
</evidence>
<feature type="transmembrane region" description="Helical" evidence="2">
    <location>
        <begin position="381"/>
        <end position="403"/>
    </location>
</feature>
<evidence type="ECO:0000259" key="3">
    <source>
        <dbReference type="Pfam" id="PF13968"/>
    </source>
</evidence>
<dbReference type="Pfam" id="PF04578">
    <property type="entry name" value="DUF594"/>
    <property type="match status" value="1"/>
</dbReference>
<dbReference type="InterPro" id="IPR007658">
    <property type="entry name" value="DUF594"/>
</dbReference>
<dbReference type="STRING" id="200361.A0A453DHE5"/>
<feature type="domain" description="DUF4220" evidence="3">
    <location>
        <begin position="65"/>
        <end position="471"/>
    </location>
</feature>
<dbReference type="Proteomes" id="UP000015105">
    <property type="component" value="Chromosome 2D"/>
</dbReference>
<keyword evidence="2" id="KW-1133">Transmembrane helix</keyword>
<dbReference type="EnsemblPlants" id="AET2Gv21242100.1">
    <property type="protein sequence ID" value="AET2Gv21242100.1"/>
    <property type="gene ID" value="AET2Gv21242100"/>
</dbReference>
<feature type="transmembrane region" description="Helical" evidence="2">
    <location>
        <begin position="153"/>
        <end position="173"/>
    </location>
</feature>
<accession>A0A453DHE5</accession>
<dbReference type="Gramene" id="AET2Gv21242100.1">
    <property type="protein sequence ID" value="AET2Gv21242100.1"/>
    <property type="gene ID" value="AET2Gv21242100"/>
</dbReference>
<reference evidence="5" key="1">
    <citation type="journal article" date="2014" name="Science">
        <title>Ancient hybridizations among the ancestral genomes of bread wheat.</title>
        <authorList>
            <consortium name="International Wheat Genome Sequencing Consortium,"/>
            <person name="Marcussen T."/>
            <person name="Sandve S.R."/>
            <person name="Heier L."/>
            <person name="Spannagl M."/>
            <person name="Pfeifer M."/>
            <person name="Jakobsen K.S."/>
            <person name="Wulff B.B."/>
            <person name="Steuernagel B."/>
            <person name="Mayer K.F."/>
            <person name="Olsen O.A."/>
        </authorList>
    </citation>
    <scope>NUCLEOTIDE SEQUENCE [LARGE SCALE GENOMIC DNA]</scope>
    <source>
        <strain evidence="5">cv. AL8/78</strain>
    </source>
</reference>
<organism evidence="4 5">
    <name type="scientific">Aegilops tauschii subsp. strangulata</name>
    <name type="common">Goatgrass</name>
    <dbReference type="NCBI Taxonomy" id="200361"/>
    <lineage>
        <taxon>Eukaryota</taxon>
        <taxon>Viridiplantae</taxon>
        <taxon>Streptophyta</taxon>
        <taxon>Embryophyta</taxon>
        <taxon>Tracheophyta</taxon>
        <taxon>Spermatophyta</taxon>
        <taxon>Magnoliopsida</taxon>
        <taxon>Liliopsida</taxon>
        <taxon>Poales</taxon>
        <taxon>Poaceae</taxon>
        <taxon>BOP clade</taxon>
        <taxon>Pooideae</taxon>
        <taxon>Triticodae</taxon>
        <taxon>Triticeae</taxon>
        <taxon>Triticinae</taxon>
        <taxon>Aegilops</taxon>
    </lineage>
</organism>
<protein>
    <recommendedName>
        <fullName evidence="3">DUF4220 domain-containing protein</fullName>
    </recommendedName>
</protein>
<keyword evidence="2" id="KW-0472">Membrane</keyword>
<feature type="compositionally biased region" description="Polar residues" evidence="1">
    <location>
        <begin position="695"/>
        <end position="723"/>
    </location>
</feature>
<evidence type="ECO:0000313" key="5">
    <source>
        <dbReference type="Proteomes" id="UP000015105"/>
    </source>
</evidence>
<evidence type="ECO:0000313" key="4">
    <source>
        <dbReference type="EnsemblPlants" id="AET2Gv21242100.1"/>
    </source>
</evidence>
<keyword evidence="5" id="KW-1185">Reference proteome</keyword>
<keyword evidence="2" id="KW-0812">Transmembrane</keyword>
<sequence>MDGHQVAMNRTKALEALSPFLENPRQIVIQNEAFVVLAAAMLFLQLMLGPWRRRSGHLFVQGTLWVAYTVSFPLITYTLGQMVTSPVKNMLYPVWAVILLWASGRANAFTAYNIEDNKQWKRYLFEILQYFVYLAIILKLFHAGPGLTIPERIISTQPITLSLSVLTSLVLMANLHRVLAGWMVTNSTPSKLVADYMRAQVQVNTRSRAAQEETFTMSGCKYLVCPPFNDLRNSRVGHRVITIGTIWDTFDGDSLVNKQLRDVCLSFALSKMLLRRYFGLDCAEAGLPKTLQFALEGLLPEVDQVNHYSRAFHVIEVELGFLYDFFFTKHATLLSFDGSFLFALIVKLICVPFAGVCLIAYPPTVNTFNPIIEVGTRRVDVTVTVVIMGALLLFDVLQAIHYLTSDWATISLVCSNIRFRRHTSRLISSIISSTIPSIFRFLRRFEFAGYLGRRIIIFGYWQNKMGQSSVIGGNLLVNYLYVSHDSAYAESKTVLVLPIYNLIHSMMFSMKNFVPVSDLVKSNIIFCLRIYGNGGGPLTNGKAALERNKVLEDFSSTLENDSQITVMLIWHIATEYCNIASSDGAQGLHSGAQQVATTLSKYCAYLMYFVPELLAENSTDTLFIVHEVLEQVEDALGGDKPTKDRLLRVIQDSDGPDNHSTVIDIPPVSSNMDNIIHDSISSNNNTDNIIHDSRGSNNTDNIIHNSSGNNGHTATAQDSATNGSEDSILIKGLKLGRDLEAKGVDKRWKVLAEFWAETIIYITPSDKVAEHMERLAQGGEFLTHVWALLTHAGILKRDH</sequence>
<reference evidence="4" key="5">
    <citation type="journal article" date="2021" name="G3 (Bethesda)">
        <title>Aegilops tauschii genome assembly Aet v5.0 features greater sequence contiguity and improved annotation.</title>
        <authorList>
            <person name="Wang L."/>
            <person name="Zhu T."/>
            <person name="Rodriguez J.C."/>
            <person name="Deal K.R."/>
            <person name="Dubcovsky J."/>
            <person name="McGuire P.E."/>
            <person name="Lux T."/>
            <person name="Spannagl M."/>
            <person name="Mayer K.F.X."/>
            <person name="Baldrich P."/>
            <person name="Meyers B.C."/>
            <person name="Huo N."/>
            <person name="Gu Y.Q."/>
            <person name="Zhou H."/>
            <person name="Devos K.M."/>
            <person name="Bennetzen J.L."/>
            <person name="Unver T."/>
            <person name="Budak H."/>
            <person name="Gulick P.J."/>
            <person name="Galiba G."/>
            <person name="Kalapos B."/>
            <person name="Nelson D.R."/>
            <person name="Li P."/>
            <person name="You F.M."/>
            <person name="Luo M.C."/>
            <person name="Dvorak J."/>
        </authorList>
    </citation>
    <scope>NUCLEOTIDE SEQUENCE [LARGE SCALE GENOMIC DNA]</scope>
    <source>
        <strain evidence="4">cv. AL8/78</strain>
    </source>
</reference>
<feature type="transmembrane region" description="Helical" evidence="2">
    <location>
        <begin position="123"/>
        <end position="141"/>
    </location>
</feature>
<feature type="transmembrane region" description="Helical" evidence="2">
    <location>
        <begin position="27"/>
        <end position="46"/>
    </location>
</feature>
<dbReference type="AlphaFoldDB" id="A0A453DHE5"/>
<dbReference type="InterPro" id="IPR025315">
    <property type="entry name" value="DUF4220"/>
</dbReference>
<reference evidence="4" key="3">
    <citation type="journal article" date="2017" name="Nature">
        <title>Genome sequence of the progenitor of the wheat D genome Aegilops tauschii.</title>
        <authorList>
            <person name="Luo M.C."/>
            <person name="Gu Y.Q."/>
            <person name="Puiu D."/>
            <person name="Wang H."/>
            <person name="Twardziok S.O."/>
            <person name="Deal K.R."/>
            <person name="Huo N."/>
            <person name="Zhu T."/>
            <person name="Wang L."/>
            <person name="Wang Y."/>
            <person name="McGuire P.E."/>
            <person name="Liu S."/>
            <person name="Long H."/>
            <person name="Ramasamy R.K."/>
            <person name="Rodriguez J.C."/>
            <person name="Van S.L."/>
            <person name="Yuan L."/>
            <person name="Wang Z."/>
            <person name="Xia Z."/>
            <person name="Xiao L."/>
            <person name="Anderson O.D."/>
            <person name="Ouyang S."/>
            <person name="Liang Y."/>
            <person name="Zimin A.V."/>
            <person name="Pertea G."/>
            <person name="Qi P."/>
            <person name="Bennetzen J.L."/>
            <person name="Dai X."/>
            <person name="Dawson M.W."/>
            <person name="Muller H.G."/>
            <person name="Kugler K."/>
            <person name="Rivarola-Duarte L."/>
            <person name="Spannagl M."/>
            <person name="Mayer K.F.X."/>
            <person name="Lu F.H."/>
            <person name="Bevan M.W."/>
            <person name="Leroy P."/>
            <person name="Li P."/>
            <person name="You F.M."/>
            <person name="Sun Q."/>
            <person name="Liu Z."/>
            <person name="Lyons E."/>
            <person name="Wicker T."/>
            <person name="Salzberg S.L."/>
            <person name="Devos K.M."/>
            <person name="Dvorak J."/>
        </authorList>
    </citation>
    <scope>NUCLEOTIDE SEQUENCE [LARGE SCALE GENOMIC DNA]</scope>
    <source>
        <strain evidence="4">cv. AL8/78</strain>
    </source>
</reference>
<dbReference type="Pfam" id="PF13968">
    <property type="entry name" value="DUF4220"/>
    <property type="match status" value="1"/>
</dbReference>
<proteinExistence type="predicted"/>
<feature type="transmembrane region" description="Helical" evidence="2">
    <location>
        <begin position="339"/>
        <end position="361"/>
    </location>
</feature>
<name>A0A453DHE5_AEGTS</name>
<dbReference type="PANTHER" id="PTHR31325">
    <property type="entry name" value="OS01G0798800 PROTEIN-RELATED"/>
    <property type="match status" value="1"/>
</dbReference>
<reference evidence="5" key="2">
    <citation type="journal article" date="2017" name="Nat. Plants">
        <title>The Aegilops tauschii genome reveals multiple impacts of transposons.</title>
        <authorList>
            <person name="Zhao G."/>
            <person name="Zou C."/>
            <person name="Li K."/>
            <person name="Wang K."/>
            <person name="Li T."/>
            <person name="Gao L."/>
            <person name="Zhang X."/>
            <person name="Wang H."/>
            <person name="Yang Z."/>
            <person name="Liu X."/>
            <person name="Jiang W."/>
            <person name="Mao L."/>
            <person name="Kong X."/>
            <person name="Jiao Y."/>
            <person name="Jia J."/>
        </authorList>
    </citation>
    <scope>NUCLEOTIDE SEQUENCE [LARGE SCALE GENOMIC DNA]</scope>
    <source>
        <strain evidence="5">cv. AL8/78</strain>
    </source>
</reference>
<feature type="region of interest" description="Disordered" evidence="1">
    <location>
        <begin position="686"/>
        <end position="723"/>
    </location>
</feature>
<reference evidence="4" key="4">
    <citation type="submission" date="2019-03" db="UniProtKB">
        <authorList>
            <consortium name="EnsemblPlants"/>
        </authorList>
    </citation>
    <scope>IDENTIFICATION</scope>
</reference>